<proteinExistence type="predicted"/>
<dbReference type="EMBL" id="OB660839">
    <property type="protein sequence ID" value="CAD7226472.1"/>
    <property type="molecule type" value="Genomic_DNA"/>
</dbReference>
<reference evidence="5" key="1">
    <citation type="submission" date="2020-11" db="EMBL/GenBank/DDBJ databases">
        <authorList>
            <person name="Tran Van P."/>
        </authorList>
    </citation>
    <scope>NUCLEOTIDE SEQUENCE</scope>
</reference>
<dbReference type="InterPro" id="IPR032460">
    <property type="entry name" value="Symplekin/Pta1_N"/>
</dbReference>
<dbReference type="InterPro" id="IPR016024">
    <property type="entry name" value="ARM-type_fold"/>
</dbReference>
<accession>A0A7R8WBU8</accession>
<dbReference type="SUPFAM" id="SSF48371">
    <property type="entry name" value="ARM repeat"/>
    <property type="match status" value="1"/>
</dbReference>
<dbReference type="PANTHER" id="PTHR15245:SF20">
    <property type="entry name" value="SYMPLEKIN"/>
    <property type="match status" value="1"/>
</dbReference>
<dbReference type="OrthoDB" id="331600at2759"/>
<feature type="region of interest" description="Disordered" evidence="4">
    <location>
        <begin position="329"/>
        <end position="369"/>
    </location>
</feature>
<keyword evidence="3" id="KW-0539">Nucleus</keyword>
<protein>
    <submittedName>
        <fullName evidence="5">Uncharacterized protein</fullName>
    </submittedName>
</protein>
<dbReference type="PANTHER" id="PTHR15245">
    <property type="entry name" value="SYMPLEKIN-RELATED"/>
    <property type="match status" value="1"/>
</dbReference>
<gene>
    <name evidence="5" type="ORF">CTOB1V02_LOCUS4390</name>
</gene>
<dbReference type="Pfam" id="PF11935">
    <property type="entry name" value="SYMPK_PTA1_N"/>
    <property type="match status" value="1"/>
</dbReference>
<dbReference type="AlphaFoldDB" id="A0A7R8WBU8"/>
<dbReference type="Gene3D" id="1.25.10.10">
    <property type="entry name" value="Leucine-rich Repeat Variant"/>
    <property type="match status" value="1"/>
</dbReference>
<keyword evidence="2" id="KW-0507">mRNA processing</keyword>
<dbReference type="GO" id="GO:0005847">
    <property type="term" value="C:mRNA cleavage and polyadenylation specificity factor complex"/>
    <property type="evidence" value="ECO:0007669"/>
    <property type="project" value="TreeGrafter"/>
</dbReference>
<evidence type="ECO:0000256" key="2">
    <source>
        <dbReference type="ARBA" id="ARBA00022664"/>
    </source>
</evidence>
<sequence length="369" mass="41517">MGSGEDSAVEDVQEKIIRLLNEAASNEGQRTSCLHKVHELVLHRAPSLLKEFLGDILYYQADREPSLRKILPPFIEKVLKHDGSLLPLVVGTLQFAIQDSNPNVVKSLLSSMVSIYRTMLEYVSQHPVPEGVGMEEAWEKLSRLKDDVCELMDSENDGIRTLAIKFMETLVLIQSYPDASIPRDPKDTFSLEKVPLNVKLARPRLLEEESRAVFQDLVKFHNSPHISSINLMAAMGALVNIGKLRPTFLGQVLDSLSRLHANLPPTLSRSQVASVKKMLRVYLLQLLKLRYLSSDQWSQIYVFLTDLGTTPGEMERSLPSDLVSTFRRRREEHKRALAKAEQEKEYGNADSRPPPGEEQPPFSPGGQSP</sequence>
<comment type="subcellular location">
    <subcellularLocation>
        <location evidence="1">Nucleus</location>
    </subcellularLocation>
</comment>
<dbReference type="InterPro" id="IPR021850">
    <property type="entry name" value="Symplekin/Pta1"/>
</dbReference>
<evidence type="ECO:0000313" key="5">
    <source>
        <dbReference type="EMBL" id="CAD7226472.1"/>
    </source>
</evidence>
<organism evidence="5">
    <name type="scientific">Cyprideis torosa</name>
    <dbReference type="NCBI Taxonomy" id="163714"/>
    <lineage>
        <taxon>Eukaryota</taxon>
        <taxon>Metazoa</taxon>
        <taxon>Ecdysozoa</taxon>
        <taxon>Arthropoda</taxon>
        <taxon>Crustacea</taxon>
        <taxon>Oligostraca</taxon>
        <taxon>Ostracoda</taxon>
        <taxon>Podocopa</taxon>
        <taxon>Podocopida</taxon>
        <taxon>Cytherocopina</taxon>
        <taxon>Cytheroidea</taxon>
        <taxon>Cytherideidae</taxon>
        <taxon>Cyprideis</taxon>
    </lineage>
</organism>
<evidence type="ECO:0000256" key="4">
    <source>
        <dbReference type="SAM" id="MobiDB-lite"/>
    </source>
</evidence>
<dbReference type="InterPro" id="IPR011989">
    <property type="entry name" value="ARM-like"/>
</dbReference>
<evidence type="ECO:0000256" key="3">
    <source>
        <dbReference type="ARBA" id="ARBA00023242"/>
    </source>
</evidence>
<feature type="compositionally biased region" description="Pro residues" evidence="4">
    <location>
        <begin position="352"/>
        <end position="363"/>
    </location>
</feature>
<evidence type="ECO:0000256" key="1">
    <source>
        <dbReference type="ARBA" id="ARBA00004123"/>
    </source>
</evidence>
<dbReference type="GO" id="GO:0006397">
    <property type="term" value="P:mRNA processing"/>
    <property type="evidence" value="ECO:0007669"/>
    <property type="project" value="UniProtKB-KW"/>
</dbReference>
<feature type="compositionally biased region" description="Basic and acidic residues" evidence="4">
    <location>
        <begin position="333"/>
        <end position="347"/>
    </location>
</feature>
<name>A0A7R8WBU8_9CRUS</name>